<gene>
    <name evidence="3" type="ORF">YBN1229_v1_3296</name>
</gene>
<feature type="domain" description="Tyr recombinase" evidence="2">
    <location>
        <begin position="253"/>
        <end position="428"/>
    </location>
</feature>
<dbReference type="GO" id="GO:0003677">
    <property type="term" value="F:DNA binding"/>
    <property type="evidence" value="ECO:0007669"/>
    <property type="project" value="InterPro"/>
</dbReference>
<accession>A0A0D6JIS1</accession>
<keyword evidence="4" id="KW-1185">Reference proteome</keyword>
<evidence type="ECO:0000256" key="1">
    <source>
        <dbReference type="ARBA" id="ARBA00023172"/>
    </source>
</evidence>
<dbReference type="KEGG" id="fil:BN1229_v1_2621"/>
<dbReference type="Gene3D" id="1.10.443.10">
    <property type="entry name" value="Intergrase catalytic core"/>
    <property type="match status" value="1"/>
</dbReference>
<proteinExistence type="predicted"/>
<dbReference type="InterPro" id="IPR013762">
    <property type="entry name" value="Integrase-like_cat_sf"/>
</dbReference>
<dbReference type="KEGG" id="fiy:BN1229_v1_3296"/>
<evidence type="ECO:0000259" key="2">
    <source>
        <dbReference type="PROSITE" id="PS51898"/>
    </source>
</evidence>
<dbReference type="GO" id="GO:0015074">
    <property type="term" value="P:DNA integration"/>
    <property type="evidence" value="ECO:0007669"/>
    <property type="project" value="InterPro"/>
</dbReference>
<sequence length="438" mass="49623">MRRLTPTNRGGIWYLVRRVPRAFQHVDKRRFVKISTGVYVADDPRGAHAGRILPQINEQLEQEWRDLDAGLEPDHNGRYERARRRARSFGFEYRPANDLVAGPLHEVRRRLDMIRLSGLMDDEKVVEAILGGVERPPLMLSGLLDAFEEEQSASLTDLSPRQRQRWRTHKERPLRTFIEVVGDKSVGELTRADGLAFRRHLQDRIIAGELEISTANKEIGGITRMLRVIEDARQLGIPLAAYSKLRIEGGKEKQRAAFDPVFIQNVILAEGAFDGISEEARRVVYVCADSGLRPVEVVNLTPECIHLSAPVPYVQVKAIDRRLKTDQSERDIPLVGCALAAMRLQPKGFPTYRDKSDGLSAHVNAVMKRRGMRPTKNHTLYSLRHSFEDRLTALDPPDKIVATLMGHKFARPKYGAGPTLKHLQGWLQRIAFTPPKSP</sequence>
<dbReference type="EMBL" id="LN829119">
    <property type="protein sequence ID" value="CPR21863.1"/>
    <property type="molecule type" value="Genomic_DNA"/>
</dbReference>
<name>A0A0D6JIS1_9HYPH</name>
<dbReference type="InterPro" id="IPR011010">
    <property type="entry name" value="DNA_brk_join_enz"/>
</dbReference>
<reference evidence="4" key="1">
    <citation type="submission" date="2015-02" db="EMBL/GenBank/DDBJ databases">
        <authorList>
            <person name="Chooi Y.-H."/>
        </authorList>
    </citation>
    <scope>NUCLEOTIDE SEQUENCE [LARGE SCALE GENOMIC DNA]</scope>
    <source>
        <strain evidence="4">strain Y</strain>
    </source>
</reference>
<dbReference type="SUPFAM" id="SSF56349">
    <property type="entry name" value="DNA breaking-rejoining enzymes"/>
    <property type="match status" value="1"/>
</dbReference>
<evidence type="ECO:0000313" key="4">
    <source>
        <dbReference type="Proteomes" id="UP000033187"/>
    </source>
</evidence>
<dbReference type="Proteomes" id="UP000033187">
    <property type="component" value="Chromosome 1"/>
</dbReference>
<organism evidence="3 4">
    <name type="scientific">Candidatus Filomicrobium marinum</name>
    <dbReference type="NCBI Taxonomy" id="1608628"/>
    <lineage>
        <taxon>Bacteria</taxon>
        <taxon>Pseudomonadati</taxon>
        <taxon>Pseudomonadota</taxon>
        <taxon>Alphaproteobacteria</taxon>
        <taxon>Hyphomicrobiales</taxon>
        <taxon>Hyphomicrobiaceae</taxon>
        <taxon>Filomicrobium</taxon>
    </lineage>
</organism>
<dbReference type="PROSITE" id="PS51898">
    <property type="entry name" value="TYR_RECOMBINASE"/>
    <property type="match status" value="1"/>
</dbReference>
<dbReference type="RefSeq" id="WP_046478466.1">
    <property type="nucleotide sequence ID" value="NZ_LN829118.1"/>
</dbReference>
<protein>
    <submittedName>
        <fullName evidence="3">Integrase</fullName>
    </submittedName>
</protein>
<keyword evidence="1" id="KW-0233">DNA recombination</keyword>
<dbReference type="AlphaFoldDB" id="A0A0D6JIS1"/>
<dbReference type="GO" id="GO:0006310">
    <property type="term" value="P:DNA recombination"/>
    <property type="evidence" value="ECO:0007669"/>
    <property type="project" value="UniProtKB-KW"/>
</dbReference>
<dbReference type="OrthoDB" id="9784724at2"/>
<evidence type="ECO:0000313" key="3">
    <source>
        <dbReference type="EMBL" id="CPR21863.1"/>
    </source>
</evidence>
<dbReference type="InterPro" id="IPR002104">
    <property type="entry name" value="Integrase_catalytic"/>
</dbReference>